<sequence length="38" mass="4484">MFIQSNSLCFSYIPSDENASFHFICFLLCFFLDKILQT</sequence>
<dbReference type="Proteomes" id="UP000006251">
    <property type="component" value="Unassembled WGS sequence"/>
</dbReference>
<evidence type="ECO:0000313" key="2">
    <source>
        <dbReference type="Proteomes" id="UP000006251"/>
    </source>
</evidence>
<reference evidence="2" key="1">
    <citation type="journal article" date="2014" name="Environ. Microbiol.">
        <title>Comparative genomics of the marine bacterial genus Glaciecola reveals the high degree of genomic diversity and genomic characteristic for cold adaptation.</title>
        <authorList>
            <person name="Qin Q.L."/>
            <person name="Xie B.B."/>
            <person name="Yu Y."/>
            <person name="Shu Y.L."/>
            <person name="Rong J.C."/>
            <person name="Zhang Y.J."/>
            <person name="Zhao D.L."/>
            <person name="Chen X.L."/>
            <person name="Zhang X.Y."/>
            <person name="Chen B."/>
            <person name="Zhou B.C."/>
            <person name="Zhang Y.Z."/>
        </authorList>
    </citation>
    <scope>NUCLEOTIDE SEQUENCE [LARGE SCALE GENOMIC DNA]</scope>
    <source>
        <strain evidence="2">ACAM 615</strain>
    </source>
</reference>
<accession>K6ZIB1</accession>
<keyword evidence="2" id="KW-1185">Reference proteome</keyword>
<name>K6ZIB1_9ALTE</name>
<proteinExistence type="predicted"/>
<dbReference type="AlphaFoldDB" id="K6ZIB1"/>
<dbReference type="EMBL" id="BAEQ01000052">
    <property type="protein sequence ID" value="GAC30092.1"/>
    <property type="molecule type" value="Genomic_DNA"/>
</dbReference>
<comment type="caution">
    <text evidence="1">The sequence shown here is derived from an EMBL/GenBank/DDBJ whole genome shotgun (WGS) entry which is preliminary data.</text>
</comment>
<gene>
    <name evidence="1" type="ORF">GPAL_3241</name>
</gene>
<organism evidence="1 2">
    <name type="scientific">Brumicola pallidula DSM 14239 = ACAM 615</name>
    <dbReference type="NCBI Taxonomy" id="1121922"/>
    <lineage>
        <taxon>Bacteria</taxon>
        <taxon>Pseudomonadati</taxon>
        <taxon>Pseudomonadota</taxon>
        <taxon>Gammaproteobacteria</taxon>
        <taxon>Alteromonadales</taxon>
        <taxon>Alteromonadaceae</taxon>
        <taxon>Brumicola</taxon>
    </lineage>
</organism>
<protein>
    <submittedName>
        <fullName evidence="1">Uncharacterized protein</fullName>
    </submittedName>
</protein>
<evidence type="ECO:0000313" key="1">
    <source>
        <dbReference type="EMBL" id="GAC30092.1"/>
    </source>
</evidence>